<keyword evidence="3" id="KW-0812">Transmembrane</keyword>
<name>A0ABR3YRC1_9PEZI</name>
<evidence type="ECO:0000256" key="1">
    <source>
        <dbReference type="SAM" id="Coils"/>
    </source>
</evidence>
<keyword evidence="5" id="KW-1185">Reference proteome</keyword>
<evidence type="ECO:0000313" key="5">
    <source>
        <dbReference type="Proteomes" id="UP001583280"/>
    </source>
</evidence>
<keyword evidence="1" id="KW-0175">Coiled coil</keyword>
<sequence length="1031" mass="116281">MNPYRHIDYDALERELNAIGDRMGLPLCPESSSDPSRTTLREGFLTLFKGAVENMDDQFARETNAYKLQAHEEAKRAYEYAHQMESMIGDKAQSIGQNRGLERKLRSENREVRREVQEMRDIYETYNEGFLGSQLTELNQNLSKQCRQIINEVQEAKKLSIPEASTRQVAQTSLDNIDHENIILGEFIANGSAYQPEPFILSDVNAVDSTQREAELATILAEHVVNLKLVASGNPKLEINTDLSQGIKGGLREAQNTYTEYRTFQGHQATILAKLQAKIRELQDIGRKKDPENPAFLASPTASPIYSESSETNQVSVASEFFNDLKVHEVLGISEEDLMFCPKQEQPAFILEKAKSFLESGPVPKATLDATVQRLERKHQKALKTAQNDYEAKTEKLQAEFADSQRVLSDVKEDKSLRESSTVSSLRKTDDLEAKIAEFQSKTADLQKKKDAHGTSVTSSSGKAHTLGMEFDKSQVTIDNFRNDVVHLQEQLTKEKDSRGFSAASSLQTTSDLQSRFASVENNFDNLKTQTHSLKCRADDKQEYIQSQTEELEKIQAVIISNSASLIELQKQIEEQKSIKDAQLKTPSLHQAKTKLDEEAYEPATKNLAKARSRTVNLENIHRSNSFKVAETRNEFNVAKKQCEDAVEISAVTKQQRTSIQYQHTKGLSEFNDFKKDFHSTQTDNESMDHQLTQAQRLLASAEKNYETSIHQRDEAIDRLSVIQKYRSYVSHKLGEAAGKLESVENIQIIGNLRQLKELLASSQNEPRPSTANLYEAEKKLAITEERCNFAAGELKAIEEKLKALDRAGGLLSVYELSEVKKSLSTCEKAHDAAFRDCTKAKNDLSIIISACKTAEGGLDDLQVTSSPLASSSMSVSRYVPAPRPPLTPVAQRDIPAWGKMISDELERLLHSLLVYASLTIYVLEWFMWLAQPGLSVPKFKLLFIKHVDFFKIRLSLPLQIIPFIFFFFNIIWAAHKERTMWLSSNAVAGRYMRELAMTENIPFSCLWGGMDYRMVPIYSAYSALSSIPTL</sequence>
<accession>A0ABR3YRC1</accession>
<dbReference type="EMBL" id="JAWDJO010000169">
    <property type="protein sequence ID" value="KAL1890901.1"/>
    <property type="molecule type" value="Genomic_DNA"/>
</dbReference>
<feature type="coiled-coil region" evidence="1">
    <location>
        <begin position="98"/>
        <end position="159"/>
    </location>
</feature>
<feature type="coiled-coil region" evidence="1">
    <location>
        <begin position="781"/>
        <end position="808"/>
    </location>
</feature>
<keyword evidence="3" id="KW-0472">Membrane</keyword>
<feature type="coiled-coil region" evidence="1">
    <location>
        <begin position="365"/>
        <end position="400"/>
    </location>
</feature>
<feature type="region of interest" description="Disordered" evidence="2">
    <location>
        <begin position="444"/>
        <end position="463"/>
    </location>
</feature>
<evidence type="ECO:0000256" key="2">
    <source>
        <dbReference type="SAM" id="MobiDB-lite"/>
    </source>
</evidence>
<comment type="caution">
    <text evidence="4">The sequence shown here is derived from an EMBL/GenBank/DDBJ whole genome shotgun (WGS) entry which is preliminary data.</text>
</comment>
<feature type="transmembrane region" description="Helical" evidence="3">
    <location>
        <begin position="909"/>
        <end position="931"/>
    </location>
</feature>
<reference evidence="4 5" key="1">
    <citation type="journal article" date="2024" name="IMA Fungus">
        <title>IMA Genome - F19 : A genome assembly and annotation guide to empower mycologists, including annotated draft genome sequences of Ceratocystis pirilliformis, Diaporthe australafricana, Fusarium ophioides, Paecilomyces lecythidis, and Sporothrix stenoceras.</title>
        <authorList>
            <person name="Aylward J."/>
            <person name="Wilson A.M."/>
            <person name="Visagie C.M."/>
            <person name="Spraker J."/>
            <person name="Barnes I."/>
            <person name="Buitendag C."/>
            <person name="Ceriani C."/>
            <person name="Del Mar Angel L."/>
            <person name="du Plessis D."/>
            <person name="Fuchs T."/>
            <person name="Gasser K."/>
            <person name="Kramer D."/>
            <person name="Li W."/>
            <person name="Munsamy K."/>
            <person name="Piso A."/>
            <person name="Price J.L."/>
            <person name="Sonnekus B."/>
            <person name="Thomas C."/>
            <person name="van der Nest A."/>
            <person name="van Dijk A."/>
            <person name="van Heerden A."/>
            <person name="van Vuuren N."/>
            <person name="Yilmaz N."/>
            <person name="Duong T.A."/>
            <person name="van der Merwe N.A."/>
            <person name="Wingfield M.J."/>
            <person name="Wingfield B.D."/>
        </authorList>
    </citation>
    <scope>NUCLEOTIDE SEQUENCE [LARGE SCALE GENOMIC DNA]</scope>
    <source>
        <strain evidence="4 5">CMW 12675</strain>
    </source>
</reference>
<evidence type="ECO:0000256" key="3">
    <source>
        <dbReference type="SAM" id="Phobius"/>
    </source>
</evidence>
<gene>
    <name evidence="4" type="ORF">Cpir12675_005208</name>
</gene>
<evidence type="ECO:0000313" key="4">
    <source>
        <dbReference type="EMBL" id="KAL1890901.1"/>
    </source>
</evidence>
<keyword evidence="3" id="KW-1133">Transmembrane helix</keyword>
<dbReference type="Proteomes" id="UP001583280">
    <property type="component" value="Unassembled WGS sequence"/>
</dbReference>
<dbReference type="Gene3D" id="1.10.287.1490">
    <property type="match status" value="1"/>
</dbReference>
<organism evidence="4 5">
    <name type="scientific">Ceratocystis pirilliformis</name>
    <dbReference type="NCBI Taxonomy" id="259994"/>
    <lineage>
        <taxon>Eukaryota</taxon>
        <taxon>Fungi</taxon>
        <taxon>Dikarya</taxon>
        <taxon>Ascomycota</taxon>
        <taxon>Pezizomycotina</taxon>
        <taxon>Sordariomycetes</taxon>
        <taxon>Hypocreomycetidae</taxon>
        <taxon>Microascales</taxon>
        <taxon>Ceratocystidaceae</taxon>
        <taxon>Ceratocystis</taxon>
    </lineage>
</organism>
<protein>
    <submittedName>
        <fullName evidence="4">Uncharacterized protein</fullName>
    </submittedName>
</protein>
<proteinExistence type="predicted"/>
<feature type="transmembrane region" description="Helical" evidence="3">
    <location>
        <begin position="951"/>
        <end position="975"/>
    </location>
</feature>